<sequence>MAKHDLAYRLKNGIQVGLFGGYYGSAGIYVLLAFLNMAAYLAEGKQLDIDGKDLMEYAKACAHRSILSLTDSIRMAHTLQEPYSGTNPVPRIATKLTSLINPEKATEAKAQQIQDQRGPSEENLTKKRTKHLRKGHVVHVVDPTTGEEVDIKNADASDEPDTRSTGENVLDMDFPPPNWDEHRSRVKLAIDRSIPLITLSYLVCFTIAHFIHHPYFSFALATIPSSFLAYTLLFRLRNLARNKFDGRVWLKAGSDVDGGGKVSEEERIKESVEWANAVLRGV</sequence>
<keyword evidence="2" id="KW-0472">Membrane</keyword>
<dbReference type="AlphaFoldDB" id="A0AAW0FNE0"/>
<feature type="region of interest" description="Disordered" evidence="1">
    <location>
        <begin position="155"/>
        <end position="176"/>
    </location>
</feature>
<keyword evidence="4" id="KW-1185">Reference proteome</keyword>
<gene>
    <name evidence="3" type="ORF">QCA50_018026</name>
</gene>
<organism evidence="3 4">
    <name type="scientific">Cerrena zonata</name>
    <dbReference type="NCBI Taxonomy" id="2478898"/>
    <lineage>
        <taxon>Eukaryota</taxon>
        <taxon>Fungi</taxon>
        <taxon>Dikarya</taxon>
        <taxon>Basidiomycota</taxon>
        <taxon>Agaricomycotina</taxon>
        <taxon>Agaricomycetes</taxon>
        <taxon>Polyporales</taxon>
        <taxon>Cerrenaceae</taxon>
        <taxon>Cerrena</taxon>
    </lineage>
</organism>
<keyword evidence="2" id="KW-0812">Transmembrane</keyword>
<protein>
    <submittedName>
        <fullName evidence="3">Uncharacterized protein</fullName>
    </submittedName>
</protein>
<proteinExistence type="predicted"/>
<feature type="transmembrane region" description="Helical" evidence="2">
    <location>
        <begin position="193"/>
        <end position="211"/>
    </location>
</feature>
<feature type="transmembrane region" description="Helical" evidence="2">
    <location>
        <begin position="217"/>
        <end position="234"/>
    </location>
</feature>
<dbReference type="EMBL" id="JASBNA010000065">
    <property type="protein sequence ID" value="KAK7678886.1"/>
    <property type="molecule type" value="Genomic_DNA"/>
</dbReference>
<feature type="compositionally biased region" description="Basic and acidic residues" evidence="1">
    <location>
        <begin position="155"/>
        <end position="164"/>
    </location>
</feature>
<evidence type="ECO:0000313" key="4">
    <source>
        <dbReference type="Proteomes" id="UP001385951"/>
    </source>
</evidence>
<keyword evidence="2" id="KW-1133">Transmembrane helix</keyword>
<evidence type="ECO:0000256" key="1">
    <source>
        <dbReference type="SAM" id="MobiDB-lite"/>
    </source>
</evidence>
<feature type="region of interest" description="Disordered" evidence="1">
    <location>
        <begin position="109"/>
        <end position="129"/>
    </location>
</feature>
<evidence type="ECO:0000313" key="3">
    <source>
        <dbReference type="EMBL" id="KAK7678886.1"/>
    </source>
</evidence>
<name>A0AAW0FNE0_9APHY</name>
<comment type="caution">
    <text evidence="3">The sequence shown here is derived from an EMBL/GenBank/DDBJ whole genome shotgun (WGS) entry which is preliminary data.</text>
</comment>
<dbReference type="Proteomes" id="UP001385951">
    <property type="component" value="Unassembled WGS sequence"/>
</dbReference>
<evidence type="ECO:0000256" key="2">
    <source>
        <dbReference type="SAM" id="Phobius"/>
    </source>
</evidence>
<accession>A0AAW0FNE0</accession>
<reference evidence="3 4" key="1">
    <citation type="submission" date="2022-09" db="EMBL/GenBank/DDBJ databases">
        <authorList>
            <person name="Palmer J.M."/>
        </authorList>
    </citation>
    <scope>NUCLEOTIDE SEQUENCE [LARGE SCALE GENOMIC DNA]</scope>
    <source>
        <strain evidence="3 4">DSM 7382</strain>
    </source>
</reference>
<feature type="transmembrane region" description="Helical" evidence="2">
    <location>
        <begin position="20"/>
        <end position="42"/>
    </location>
</feature>